<name>A0A7J7MI35_9MAGN</name>
<evidence type="ECO:0000256" key="1">
    <source>
        <dbReference type="PROSITE-ProRule" id="PRU00175"/>
    </source>
</evidence>
<protein>
    <recommendedName>
        <fullName evidence="3">RING-type domain-containing protein</fullName>
    </recommendedName>
</protein>
<dbReference type="GO" id="GO:0031624">
    <property type="term" value="F:ubiquitin conjugating enzyme binding"/>
    <property type="evidence" value="ECO:0007669"/>
    <property type="project" value="TreeGrafter"/>
</dbReference>
<dbReference type="GO" id="GO:0008270">
    <property type="term" value="F:zinc ion binding"/>
    <property type="evidence" value="ECO:0007669"/>
    <property type="project" value="UniProtKB-KW"/>
</dbReference>
<feature type="region of interest" description="Disordered" evidence="2">
    <location>
        <begin position="92"/>
        <end position="121"/>
    </location>
</feature>
<dbReference type="EMBL" id="JACGCM010001497">
    <property type="protein sequence ID" value="KAF6154434.1"/>
    <property type="molecule type" value="Genomic_DNA"/>
</dbReference>
<dbReference type="InterPro" id="IPR001841">
    <property type="entry name" value="Znf_RING"/>
</dbReference>
<dbReference type="GO" id="GO:0046621">
    <property type="term" value="P:negative regulation of organ growth"/>
    <property type="evidence" value="ECO:0007669"/>
    <property type="project" value="InterPro"/>
</dbReference>
<sequence length="284" mass="32133">MFRWQVKGLPDSERRGRREDCLWDKFEVISMSTVFATKRGQEVDIQYVNAAISGVVEENYEGYFFDHENYSLEEVLQDQECVYQSLQTNGAGGSTASKLGTKQSGDEIQVSPKMGEPSHSRAKSQLEIDEELAMALQELENQLDSTSLSETTGIEAVIDNALLFDTCFPSSAVNREVNSTDASIQAVRQDNIDPDNMTYEELQSLGEAIGSQSKGLSDELISYLPSYKYKTGFFSKKEKHEDCVICYMTYKKKDVLTTLPCQHQYHSKCVTRWLKLNKVIIFSI</sequence>
<dbReference type="GO" id="GO:0016567">
    <property type="term" value="P:protein ubiquitination"/>
    <property type="evidence" value="ECO:0007669"/>
    <property type="project" value="InterPro"/>
</dbReference>
<dbReference type="Pfam" id="PF13639">
    <property type="entry name" value="zf-RING_2"/>
    <property type="match status" value="1"/>
</dbReference>
<organism evidence="4 5">
    <name type="scientific">Kingdonia uniflora</name>
    <dbReference type="NCBI Taxonomy" id="39325"/>
    <lineage>
        <taxon>Eukaryota</taxon>
        <taxon>Viridiplantae</taxon>
        <taxon>Streptophyta</taxon>
        <taxon>Embryophyta</taxon>
        <taxon>Tracheophyta</taxon>
        <taxon>Spermatophyta</taxon>
        <taxon>Magnoliopsida</taxon>
        <taxon>Ranunculales</taxon>
        <taxon>Circaeasteraceae</taxon>
        <taxon>Kingdonia</taxon>
    </lineage>
</organism>
<keyword evidence="1" id="KW-0862">Zinc</keyword>
<feature type="domain" description="RING-type" evidence="3">
    <location>
        <begin position="243"/>
        <end position="273"/>
    </location>
</feature>
<dbReference type="GO" id="GO:0004842">
    <property type="term" value="F:ubiquitin-protein transferase activity"/>
    <property type="evidence" value="ECO:0007669"/>
    <property type="project" value="InterPro"/>
</dbReference>
<evidence type="ECO:0000256" key="2">
    <source>
        <dbReference type="SAM" id="MobiDB-lite"/>
    </source>
</evidence>
<reference evidence="4 5" key="1">
    <citation type="journal article" date="2020" name="IScience">
        <title>Genome Sequencing of the Endangered Kingdonia uniflora (Circaeasteraceae, Ranunculales) Reveals Potential Mechanisms of Evolutionary Specialization.</title>
        <authorList>
            <person name="Sun Y."/>
            <person name="Deng T."/>
            <person name="Zhang A."/>
            <person name="Moore M.J."/>
            <person name="Landis J.B."/>
            <person name="Lin N."/>
            <person name="Zhang H."/>
            <person name="Zhang X."/>
            <person name="Huang J."/>
            <person name="Zhang X."/>
            <person name="Sun H."/>
            <person name="Wang H."/>
        </authorList>
    </citation>
    <scope>NUCLEOTIDE SEQUENCE [LARGE SCALE GENOMIC DNA]</scope>
    <source>
        <strain evidence="4">TB1705</strain>
        <tissue evidence="4">Leaf</tissue>
    </source>
</reference>
<accession>A0A7J7MI35</accession>
<evidence type="ECO:0000259" key="3">
    <source>
        <dbReference type="PROSITE" id="PS50089"/>
    </source>
</evidence>
<dbReference type="Proteomes" id="UP000541444">
    <property type="component" value="Unassembled WGS sequence"/>
</dbReference>
<dbReference type="OrthoDB" id="8062037at2759"/>
<keyword evidence="1" id="KW-0863">Zinc-finger</keyword>
<evidence type="ECO:0000313" key="5">
    <source>
        <dbReference type="Proteomes" id="UP000541444"/>
    </source>
</evidence>
<dbReference type="Gene3D" id="3.30.40.10">
    <property type="entry name" value="Zinc/RING finger domain, C3HC4 (zinc finger)"/>
    <property type="match status" value="1"/>
</dbReference>
<proteinExistence type="predicted"/>
<dbReference type="SUPFAM" id="SSF57850">
    <property type="entry name" value="RING/U-box"/>
    <property type="match status" value="1"/>
</dbReference>
<dbReference type="PANTHER" id="PTHR46400">
    <property type="entry name" value="RING/U-BOX SUPERFAMILY PROTEIN"/>
    <property type="match status" value="1"/>
</dbReference>
<keyword evidence="5" id="KW-1185">Reference proteome</keyword>
<dbReference type="InterPro" id="IPR033276">
    <property type="entry name" value="BB"/>
</dbReference>
<feature type="compositionally biased region" description="Polar residues" evidence="2">
    <location>
        <begin position="92"/>
        <end position="103"/>
    </location>
</feature>
<dbReference type="AlphaFoldDB" id="A0A7J7MI35"/>
<evidence type="ECO:0000313" key="4">
    <source>
        <dbReference type="EMBL" id="KAF6154434.1"/>
    </source>
</evidence>
<dbReference type="PANTHER" id="PTHR46400:SF11">
    <property type="entry name" value="OS04G0571200 PROTEIN"/>
    <property type="match status" value="1"/>
</dbReference>
<gene>
    <name evidence="4" type="ORF">GIB67_028326</name>
</gene>
<comment type="caution">
    <text evidence="4">The sequence shown here is derived from an EMBL/GenBank/DDBJ whole genome shotgun (WGS) entry which is preliminary data.</text>
</comment>
<keyword evidence="1" id="KW-0479">Metal-binding</keyword>
<dbReference type="InterPro" id="IPR013083">
    <property type="entry name" value="Znf_RING/FYVE/PHD"/>
</dbReference>
<dbReference type="FunFam" id="3.30.40.10:FF:000226">
    <property type="entry name" value="E3 ubiquitin ligase BIG BROTHER"/>
    <property type="match status" value="1"/>
</dbReference>
<dbReference type="PROSITE" id="PS50089">
    <property type="entry name" value="ZF_RING_2"/>
    <property type="match status" value="1"/>
</dbReference>